<keyword evidence="3 6" id="KW-1133">Transmembrane helix</keyword>
<feature type="compositionally biased region" description="Polar residues" evidence="5">
    <location>
        <begin position="592"/>
        <end position="602"/>
    </location>
</feature>
<feature type="transmembrane region" description="Helical" evidence="6">
    <location>
        <begin position="559"/>
        <end position="577"/>
    </location>
</feature>
<keyword evidence="8" id="KW-1185">Reference proteome</keyword>
<dbReference type="InterPro" id="IPR036259">
    <property type="entry name" value="MFS_trans_sf"/>
</dbReference>
<reference evidence="7 8" key="1">
    <citation type="submission" date="2016-02" db="EMBL/GenBank/DDBJ databases">
        <title>Complete genome sequence and transcriptome regulation of the pentose utilising yeast Sugiyamaella lignohabitans.</title>
        <authorList>
            <person name="Bellasio M."/>
            <person name="Peymann A."/>
            <person name="Valli M."/>
            <person name="Sipitzky M."/>
            <person name="Graf A."/>
            <person name="Sauer M."/>
            <person name="Marx H."/>
            <person name="Mattanovich D."/>
        </authorList>
    </citation>
    <scope>NUCLEOTIDE SEQUENCE [LARGE SCALE GENOMIC DNA]</scope>
    <source>
        <strain evidence="7 8">CBS 10342</strain>
    </source>
</reference>
<dbReference type="InterPro" id="IPR011701">
    <property type="entry name" value="MFS"/>
</dbReference>
<dbReference type="EMBL" id="CP014502">
    <property type="protein sequence ID" value="ANB14245.1"/>
    <property type="molecule type" value="Genomic_DNA"/>
</dbReference>
<organism evidence="7 8">
    <name type="scientific">Sugiyamaella lignohabitans</name>
    <dbReference type="NCBI Taxonomy" id="796027"/>
    <lineage>
        <taxon>Eukaryota</taxon>
        <taxon>Fungi</taxon>
        <taxon>Dikarya</taxon>
        <taxon>Ascomycota</taxon>
        <taxon>Saccharomycotina</taxon>
        <taxon>Dipodascomycetes</taxon>
        <taxon>Dipodascales</taxon>
        <taxon>Trichomonascaceae</taxon>
        <taxon>Sugiyamaella</taxon>
    </lineage>
</organism>
<feature type="transmembrane region" description="Helical" evidence="6">
    <location>
        <begin position="278"/>
        <end position="303"/>
    </location>
</feature>
<dbReference type="Proteomes" id="UP000189580">
    <property type="component" value="Chromosome d"/>
</dbReference>
<dbReference type="GeneID" id="30037423"/>
<feature type="transmembrane region" description="Helical" evidence="6">
    <location>
        <begin position="309"/>
        <end position="329"/>
    </location>
</feature>
<dbReference type="GO" id="GO:0022857">
    <property type="term" value="F:transmembrane transporter activity"/>
    <property type="evidence" value="ECO:0007669"/>
    <property type="project" value="InterPro"/>
</dbReference>
<feature type="region of interest" description="Disordered" evidence="5">
    <location>
        <begin position="580"/>
        <end position="602"/>
    </location>
</feature>
<dbReference type="Gene3D" id="1.20.1250.20">
    <property type="entry name" value="MFS general substrate transporter like domains"/>
    <property type="match status" value="1"/>
</dbReference>
<feature type="transmembrane region" description="Helical" evidence="6">
    <location>
        <begin position="181"/>
        <end position="199"/>
    </location>
</feature>
<evidence type="ECO:0000256" key="3">
    <source>
        <dbReference type="ARBA" id="ARBA00022989"/>
    </source>
</evidence>
<evidence type="ECO:0000256" key="6">
    <source>
        <dbReference type="SAM" id="Phobius"/>
    </source>
</evidence>
<feature type="transmembrane region" description="Helical" evidence="6">
    <location>
        <begin position="424"/>
        <end position="447"/>
    </location>
</feature>
<dbReference type="PANTHER" id="PTHR23507:SF1">
    <property type="entry name" value="FI18259P1-RELATED"/>
    <property type="match status" value="1"/>
</dbReference>
<feature type="compositionally biased region" description="Low complexity" evidence="5">
    <location>
        <begin position="47"/>
        <end position="62"/>
    </location>
</feature>
<feature type="transmembrane region" description="Helical" evidence="6">
    <location>
        <begin position="211"/>
        <end position="228"/>
    </location>
</feature>
<sequence>MSSVIGGAVDSAGNDVVAREFNERTRLLYGGNEENSSDSDGRPQFYTHTHTGSSSSTSKNNTAVTERETDPAIDSGSDDEHSDVDPDEAHSRLNEEYRGLPWTHRPSSIVLVIIFSLFAIGQSMVTASNLDVMFELICRSLYDAAPSRSLQIPIDAQEPPEFGADPRCRGPEVAALVANFTSYRTAILGILGIVATPKLASYSDRIGRKYIILWCSFCGMFADIIPFLCTSYPQYFDYRWLLVSSAIQGIGGSLMTVQVLNSSYVADCIPPSLRAKSLAMLDSCLFGSIAIGPVIGSLILSTYRSLPKLYMVSIGFYVTNIVLTALFLVESRPLKARRMSQVQYDTDLEQVMSNATNWQQYLHKVNFLKPLALLKFDHLSDRASRRNARMLVIMASLGMEFAIAISPIIMMIAELKFKWTGVEVGYLISVFGMSRVFVLAIIFPLALRFLRSKFRVVGNGLDKVDLTMIRIGQLISIFGYSALGNAPNPKVFAIVLIIDSLAGVQIPSMKNAIIKHAPQDRIGELLGALSLVNNFSMVVGPLVFFRIFNLTVATRPQTVFEIVSLGFFCLLITSFFLSKPSPPPSPDEPHNYGSTEQPTADL</sequence>
<dbReference type="SUPFAM" id="SSF103473">
    <property type="entry name" value="MFS general substrate transporter"/>
    <property type="match status" value="1"/>
</dbReference>
<gene>
    <name evidence="7" type="ORF">AWJ20_5206</name>
</gene>
<accession>A0A167EM98</accession>
<feature type="transmembrane region" description="Helical" evidence="6">
    <location>
        <begin position="390"/>
        <end position="412"/>
    </location>
</feature>
<evidence type="ECO:0000256" key="1">
    <source>
        <dbReference type="ARBA" id="ARBA00004141"/>
    </source>
</evidence>
<dbReference type="OrthoDB" id="3026777at2759"/>
<feature type="transmembrane region" description="Helical" evidence="6">
    <location>
        <begin position="525"/>
        <end position="547"/>
    </location>
</feature>
<evidence type="ECO:0000313" key="8">
    <source>
        <dbReference type="Proteomes" id="UP000189580"/>
    </source>
</evidence>
<keyword evidence="2 6" id="KW-0812">Transmembrane</keyword>
<evidence type="ECO:0000256" key="2">
    <source>
        <dbReference type="ARBA" id="ARBA00022692"/>
    </source>
</evidence>
<proteinExistence type="predicted"/>
<evidence type="ECO:0000313" key="7">
    <source>
        <dbReference type="EMBL" id="ANB14245.1"/>
    </source>
</evidence>
<dbReference type="Pfam" id="PF07690">
    <property type="entry name" value="MFS_1"/>
    <property type="match status" value="1"/>
</dbReference>
<dbReference type="AlphaFoldDB" id="A0A167EM98"/>
<dbReference type="KEGG" id="slb:AWJ20_5206"/>
<name>A0A167EM98_9ASCO</name>
<evidence type="ECO:0008006" key="9">
    <source>
        <dbReference type="Google" id="ProtNLM"/>
    </source>
</evidence>
<evidence type="ECO:0000256" key="4">
    <source>
        <dbReference type="ARBA" id="ARBA00023136"/>
    </source>
</evidence>
<comment type="subcellular location">
    <subcellularLocation>
        <location evidence="1">Membrane</location>
        <topology evidence="1">Multi-pass membrane protein</topology>
    </subcellularLocation>
</comment>
<protein>
    <recommendedName>
        <fullName evidence="9">Major facilitator superfamily (MFS) profile domain-containing protein</fullName>
    </recommendedName>
</protein>
<feature type="transmembrane region" description="Helical" evidence="6">
    <location>
        <begin position="108"/>
        <end position="125"/>
    </location>
</feature>
<feature type="region of interest" description="Disordered" evidence="5">
    <location>
        <begin position="25"/>
        <end position="90"/>
    </location>
</feature>
<evidence type="ECO:0000256" key="5">
    <source>
        <dbReference type="SAM" id="MobiDB-lite"/>
    </source>
</evidence>
<dbReference type="GO" id="GO:0016020">
    <property type="term" value="C:membrane"/>
    <property type="evidence" value="ECO:0007669"/>
    <property type="project" value="UniProtKB-SubCell"/>
</dbReference>
<keyword evidence="4 6" id="KW-0472">Membrane</keyword>
<dbReference type="PANTHER" id="PTHR23507">
    <property type="entry name" value="ZGC:174356"/>
    <property type="match status" value="1"/>
</dbReference>
<dbReference type="RefSeq" id="XP_018736722.1">
    <property type="nucleotide sequence ID" value="XM_018882335.1"/>
</dbReference>